<organism evidence="2 3">
    <name type="scientific">Periconia digitata</name>
    <dbReference type="NCBI Taxonomy" id="1303443"/>
    <lineage>
        <taxon>Eukaryota</taxon>
        <taxon>Fungi</taxon>
        <taxon>Dikarya</taxon>
        <taxon>Ascomycota</taxon>
        <taxon>Pezizomycotina</taxon>
        <taxon>Dothideomycetes</taxon>
        <taxon>Pleosporomycetidae</taxon>
        <taxon>Pleosporales</taxon>
        <taxon>Massarineae</taxon>
        <taxon>Periconiaceae</taxon>
        <taxon>Periconia</taxon>
    </lineage>
</organism>
<feature type="compositionally biased region" description="Basic and acidic residues" evidence="1">
    <location>
        <begin position="42"/>
        <end position="58"/>
    </location>
</feature>
<feature type="compositionally biased region" description="Gly residues" evidence="1">
    <location>
        <begin position="1"/>
        <end position="10"/>
    </location>
</feature>
<name>A0A9W4XPQ1_9PLEO</name>
<feature type="compositionally biased region" description="Basic and acidic residues" evidence="1">
    <location>
        <begin position="22"/>
        <end position="31"/>
    </location>
</feature>
<protein>
    <submittedName>
        <fullName evidence="2">Uncharacterized protein</fullName>
    </submittedName>
</protein>
<comment type="caution">
    <text evidence="2">The sequence shown here is derived from an EMBL/GenBank/DDBJ whole genome shotgun (WGS) entry which is preliminary data.</text>
</comment>
<evidence type="ECO:0000256" key="1">
    <source>
        <dbReference type="SAM" id="MobiDB-lite"/>
    </source>
</evidence>
<sequence length="103" mass="11451">MTQSGNGGQSKGVSKTAIPRLPHREAKDGKGGTDSTFSLGSHKLDERDEQTLNDKFGRDQGPFFRQMNSWFDKPKKEGGQEAPKEQKEKKSWKPWGSKKGGSK</sequence>
<dbReference type="Proteomes" id="UP001152607">
    <property type="component" value="Unassembled WGS sequence"/>
</dbReference>
<reference evidence="2" key="1">
    <citation type="submission" date="2023-01" db="EMBL/GenBank/DDBJ databases">
        <authorList>
            <person name="Van Ghelder C."/>
            <person name="Rancurel C."/>
        </authorList>
    </citation>
    <scope>NUCLEOTIDE SEQUENCE</scope>
    <source>
        <strain evidence="2">CNCM I-4278</strain>
    </source>
</reference>
<dbReference type="EMBL" id="CAOQHR010000006">
    <property type="protein sequence ID" value="CAI6336230.1"/>
    <property type="molecule type" value="Genomic_DNA"/>
</dbReference>
<feature type="compositionally biased region" description="Basic and acidic residues" evidence="1">
    <location>
        <begin position="72"/>
        <end position="91"/>
    </location>
</feature>
<accession>A0A9W4XPQ1</accession>
<gene>
    <name evidence="2" type="ORF">PDIGIT_LOCUS9322</name>
</gene>
<evidence type="ECO:0000313" key="3">
    <source>
        <dbReference type="Proteomes" id="UP001152607"/>
    </source>
</evidence>
<keyword evidence="3" id="KW-1185">Reference proteome</keyword>
<evidence type="ECO:0000313" key="2">
    <source>
        <dbReference type="EMBL" id="CAI6336230.1"/>
    </source>
</evidence>
<dbReference type="AlphaFoldDB" id="A0A9W4XPQ1"/>
<feature type="region of interest" description="Disordered" evidence="1">
    <location>
        <begin position="1"/>
        <end position="103"/>
    </location>
</feature>
<proteinExistence type="predicted"/>